<evidence type="ECO:0000313" key="3">
    <source>
        <dbReference type="Proteomes" id="UP001642720"/>
    </source>
</evidence>
<accession>A0ABY2HFR6</accession>
<sequence length="86" mass="9043">MAASHFSPNETTLDGPGQVGILYPEHRHAVISARCPLGGDRDVALVQTTWASALPHTVRTIPSVPGSAEGKGSDGGVQRLEDRRDA</sequence>
<dbReference type="Proteomes" id="UP001642720">
    <property type="component" value="Unassembled WGS sequence"/>
</dbReference>
<dbReference type="EMBL" id="PPTA01000002">
    <property type="protein sequence ID" value="TFB06392.1"/>
    <property type="molecule type" value="Genomic_DNA"/>
</dbReference>
<gene>
    <name evidence="2" type="ORF">CCMA1212_002108</name>
</gene>
<comment type="caution">
    <text evidence="2">The sequence shown here is derived from an EMBL/GenBank/DDBJ whole genome shotgun (WGS) entry which is preliminary data.</text>
</comment>
<proteinExistence type="predicted"/>
<evidence type="ECO:0000256" key="1">
    <source>
        <dbReference type="SAM" id="MobiDB-lite"/>
    </source>
</evidence>
<feature type="region of interest" description="Disordered" evidence="1">
    <location>
        <begin position="61"/>
        <end position="86"/>
    </location>
</feature>
<dbReference type="RefSeq" id="XP_073562593.1">
    <property type="nucleotide sequence ID" value="XM_073699509.1"/>
</dbReference>
<keyword evidence="3" id="KW-1185">Reference proteome</keyword>
<dbReference type="GeneID" id="300573959"/>
<organism evidence="2 3">
    <name type="scientific">Trichoderma ghanense</name>
    <dbReference type="NCBI Taxonomy" id="65468"/>
    <lineage>
        <taxon>Eukaryota</taxon>
        <taxon>Fungi</taxon>
        <taxon>Dikarya</taxon>
        <taxon>Ascomycota</taxon>
        <taxon>Pezizomycotina</taxon>
        <taxon>Sordariomycetes</taxon>
        <taxon>Hypocreomycetidae</taxon>
        <taxon>Hypocreales</taxon>
        <taxon>Hypocreaceae</taxon>
        <taxon>Trichoderma</taxon>
    </lineage>
</organism>
<evidence type="ECO:0000313" key="2">
    <source>
        <dbReference type="EMBL" id="TFB06392.1"/>
    </source>
</evidence>
<protein>
    <submittedName>
        <fullName evidence="2">Uncharacterized protein</fullName>
    </submittedName>
</protein>
<name>A0ABY2HFR6_9HYPO</name>
<reference evidence="2 3" key="1">
    <citation type="submission" date="2018-01" db="EMBL/GenBank/DDBJ databases">
        <title>Genome characterization of the sugarcane-associated fungus Trichoderma ghanense CCMA-1212 and their application in lignocelulose bioconversion.</title>
        <authorList>
            <person name="Steindorff A.S."/>
            <person name="Mendes T.D."/>
            <person name="Vilela E.S.D."/>
            <person name="Rodrigues D.S."/>
            <person name="Formighieri E.F."/>
            <person name="Melo I.S."/>
            <person name="Favaro L.C.L."/>
        </authorList>
    </citation>
    <scope>NUCLEOTIDE SEQUENCE [LARGE SCALE GENOMIC DNA]</scope>
    <source>
        <strain evidence="2 3">CCMA-1212</strain>
    </source>
</reference>